<gene>
    <name evidence="1" type="ORF">KHQ06_30780</name>
</gene>
<keyword evidence="2" id="KW-1185">Reference proteome</keyword>
<proteinExistence type="predicted"/>
<sequence length="97" mass="10286">MLDGGEIVGIESAVGCEQHRAPRSQRHTDGHLGQGRDAALHRALGPEPLALPGFIEASDALELALGATDEPALRLCQRLPSACNRLTAMTCSRCLRS</sequence>
<accession>A0ABX8CLP4</accession>
<dbReference type="Proteomes" id="UP000683310">
    <property type="component" value="Chromosome"/>
</dbReference>
<evidence type="ECO:0000313" key="1">
    <source>
        <dbReference type="EMBL" id="QVI20504.1"/>
    </source>
</evidence>
<dbReference type="EMBL" id="CP074371">
    <property type="protein sequence ID" value="QVI20504.1"/>
    <property type="molecule type" value="Genomic_DNA"/>
</dbReference>
<name>A0ABX8CLP4_9NOCA</name>
<reference evidence="1 2" key="1">
    <citation type="submission" date="2021-04" db="EMBL/GenBank/DDBJ databases">
        <title>Nocardia tengchongensis.</title>
        <authorList>
            <person name="Zhuang k."/>
            <person name="Ran Y."/>
            <person name="Li W."/>
        </authorList>
    </citation>
    <scope>NUCLEOTIDE SEQUENCE [LARGE SCALE GENOMIC DNA]</scope>
    <source>
        <strain evidence="1 2">CFH S0057</strain>
    </source>
</reference>
<organism evidence="1 2">
    <name type="scientific">Nocardia tengchongensis</name>
    <dbReference type="NCBI Taxonomy" id="2055889"/>
    <lineage>
        <taxon>Bacteria</taxon>
        <taxon>Bacillati</taxon>
        <taxon>Actinomycetota</taxon>
        <taxon>Actinomycetes</taxon>
        <taxon>Mycobacteriales</taxon>
        <taxon>Nocardiaceae</taxon>
        <taxon>Nocardia</taxon>
    </lineage>
</organism>
<protein>
    <submittedName>
        <fullName evidence="1">Uncharacterized protein</fullName>
    </submittedName>
</protein>
<evidence type="ECO:0000313" key="2">
    <source>
        <dbReference type="Proteomes" id="UP000683310"/>
    </source>
</evidence>